<dbReference type="GO" id="GO:0004674">
    <property type="term" value="F:protein serine/threonine kinase activity"/>
    <property type="evidence" value="ECO:0007669"/>
    <property type="project" value="TreeGrafter"/>
</dbReference>
<keyword evidence="1 3" id="KW-0547">Nucleotide-binding</keyword>
<proteinExistence type="predicted"/>
<dbReference type="PANTHER" id="PTHR24346">
    <property type="entry name" value="MAP/MICROTUBULE AFFINITY-REGULATING KINASE"/>
    <property type="match status" value="1"/>
</dbReference>
<keyword evidence="2 3" id="KW-0067">ATP-binding</keyword>
<evidence type="ECO:0000256" key="4">
    <source>
        <dbReference type="SAM" id="MobiDB-lite"/>
    </source>
</evidence>
<organism evidence="6 7">
    <name type="scientific">Apatococcus lobatus</name>
    <dbReference type="NCBI Taxonomy" id="904363"/>
    <lineage>
        <taxon>Eukaryota</taxon>
        <taxon>Viridiplantae</taxon>
        <taxon>Chlorophyta</taxon>
        <taxon>core chlorophytes</taxon>
        <taxon>Trebouxiophyceae</taxon>
        <taxon>Chlorellales</taxon>
        <taxon>Chlorellaceae</taxon>
        <taxon>Apatococcus</taxon>
    </lineage>
</organism>
<reference evidence="6 7" key="1">
    <citation type="journal article" date="2024" name="Nat. Commun.">
        <title>Phylogenomics reveals the evolutionary origins of lichenization in chlorophyte algae.</title>
        <authorList>
            <person name="Puginier C."/>
            <person name="Libourel C."/>
            <person name="Otte J."/>
            <person name="Skaloud P."/>
            <person name="Haon M."/>
            <person name="Grisel S."/>
            <person name="Petersen M."/>
            <person name="Berrin J.G."/>
            <person name="Delaux P.M."/>
            <person name="Dal Grande F."/>
            <person name="Keller J."/>
        </authorList>
    </citation>
    <scope>NUCLEOTIDE SEQUENCE [LARGE SCALE GENOMIC DNA]</scope>
    <source>
        <strain evidence="6 7">SAG 2145</strain>
    </source>
</reference>
<name>A0AAW1RM79_9CHLO</name>
<dbReference type="PROSITE" id="PS00107">
    <property type="entry name" value="PROTEIN_KINASE_ATP"/>
    <property type="match status" value="1"/>
</dbReference>
<dbReference type="InterPro" id="IPR000719">
    <property type="entry name" value="Prot_kinase_dom"/>
</dbReference>
<feature type="region of interest" description="Disordered" evidence="4">
    <location>
        <begin position="1"/>
        <end position="105"/>
    </location>
</feature>
<dbReference type="FunFam" id="1.10.510.10:FF:000571">
    <property type="entry name" value="Maternal embryonic leucine zipper kinase"/>
    <property type="match status" value="1"/>
</dbReference>
<dbReference type="PANTHER" id="PTHR24346:SF92">
    <property type="entry name" value="SNF1-RELATED PROTEIN KINASE 2.6"/>
    <property type="match status" value="1"/>
</dbReference>
<dbReference type="GO" id="GO:0005524">
    <property type="term" value="F:ATP binding"/>
    <property type="evidence" value="ECO:0007669"/>
    <property type="project" value="UniProtKB-UniRule"/>
</dbReference>
<feature type="binding site" evidence="3">
    <location>
        <position position="154"/>
    </location>
    <ligand>
        <name>ATP</name>
        <dbReference type="ChEBI" id="CHEBI:30616"/>
    </ligand>
</feature>
<feature type="compositionally biased region" description="Polar residues" evidence="4">
    <location>
        <begin position="92"/>
        <end position="102"/>
    </location>
</feature>
<evidence type="ECO:0000256" key="1">
    <source>
        <dbReference type="ARBA" id="ARBA00022741"/>
    </source>
</evidence>
<protein>
    <recommendedName>
        <fullName evidence="5">Protein kinase domain-containing protein</fullName>
    </recommendedName>
</protein>
<dbReference type="InterPro" id="IPR017441">
    <property type="entry name" value="Protein_kinase_ATP_BS"/>
</dbReference>
<evidence type="ECO:0000313" key="7">
    <source>
        <dbReference type="Proteomes" id="UP001438707"/>
    </source>
</evidence>
<evidence type="ECO:0000256" key="2">
    <source>
        <dbReference type="ARBA" id="ARBA00022840"/>
    </source>
</evidence>
<dbReference type="Proteomes" id="UP001438707">
    <property type="component" value="Unassembled WGS sequence"/>
</dbReference>
<sequence>MGCFSSKEQEAPTKQAAAAHRVSAAPPRPVQQAQASAAPRQVAQPQPQAQQAPPAPAPAAQKALVTPKPAPSVSQPKSQQTPATPQSPTSPLELNSPTTSITDPDAAPLLVNGVLKDPIAGHARWKTLDMLGMGAFGSVWLCENRSTGARFAVKVLERGINVKYVRREVINHSKIHCHQVIEFKEVFLTKEYLCLVLELAPGGDLLSYINDHQSGLQEPEARWIFQQLVIGVHHCHECGVVNRDLKPENCLVLQQENRPQKPLVKICDFGYSKQMDASSLMASKVGTPGYIAPEVMQNAEDTEYGPAADIWSLGVLLYVLLFRAYPFLDASEAANANAQGQFMVILKRIVDSKYSFPPNVRVSDEAKRLIQRMLVVDPKERITIAQICEDPWFKAGLPQRAFAVPYKTGQRRKGLQTEPEIEKILSQAQRRALPA</sequence>
<dbReference type="SMART" id="SM00220">
    <property type="entry name" value="S_TKc"/>
    <property type="match status" value="1"/>
</dbReference>
<dbReference type="GO" id="GO:0035556">
    <property type="term" value="P:intracellular signal transduction"/>
    <property type="evidence" value="ECO:0007669"/>
    <property type="project" value="TreeGrafter"/>
</dbReference>
<dbReference type="Pfam" id="PF00069">
    <property type="entry name" value="Pkinase"/>
    <property type="match status" value="1"/>
</dbReference>
<dbReference type="EMBL" id="JALJOS010000009">
    <property type="protein sequence ID" value="KAK9834635.1"/>
    <property type="molecule type" value="Genomic_DNA"/>
</dbReference>
<dbReference type="Gene3D" id="1.10.510.10">
    <property type="entry name" value="Transferase(Phosphotransferase) domain 1"/>
    <property type="match status" value="1"/>
</dbReference>
<dbReference type="PROSITE" id="PS50011">
    <property type="entry name" value="PROTEIN_KINASE_DOM"/>
    <property type="match status" value="1"/>
</dbReference>
<dbReference type="SUPFAM" id="SSF56112">
    <property type="entry name" value="Protein kinase-like (PK-like)"/>
    <property type="match status" value="1"/>
</dbReference>
<feature type="compositionally biased region" description="Low complexity" evidence="4">
    <location>
        <begin position="74"/>
        <end position="91"/>
    </location>
</feature>
<feature type="compositionally biased region" description="Low complexity" evidence="4">
    <location>
        <begin position="16"/>
        <end position="52"/>
    </location>
</feature>
<keyword evidence="7" id="KW-1185">Reference proteome</keyword>
<evidence type="ECO:0000313" key="6">
    <source>
        <dbReference type="EMBL" id="KAK9834635.1"/>
    </source>
</evidence>
<dbReference type="InterPro" id="IPR011009">
    <property type="entry name" value="Kinase-like_dom_sf"/>
</dbReference>
<comment type="caution">
    <text evidence="6">The sequence shown here is derived from an EMBL/GenBank/DDBJ whole genome shotgun (WGS) entry which is preliminary data.</text>
</comment>
<dbReference type="AlphaFoldDB" id="A0AAW1RM79"/>
<evidence type="ECO:0000256" key="3">
    <source>
        <dbReference type="PROSITE-ProRule" id="PRU10141"/>
    </source>
</evidence>
<gene>
    <name evidence="6" type="ORF">WJX74_006249</name>
</gene>
<dbReference type="GO" id="GO:0005737">
    <property type="term" value="C:cytoplasm"/>
    <property type="evidence" value="ECO:0007669"/>
    <property type="project" value="TreeGrafter"/>
</dbReference>
<evidence type="ECO:0000259" key="5">
    <source>
        <dbReference type="PROSITE" id="PS50011"/>
    </source>
</evidence>
<feature type="domain" description="Protein kinase" evidence="5">
    <location>
        <begin position="125"/>
        <end position="393"/>
    </location>
</feature>
<accession>A0AAW1RM79</accession>